<dbReference type="EMBL" id="JAVRQU010000013">
    <property type="protein sequence ID" value="KAK5695955.1"/>
    <property type="molecule type" value="Genomic_DNA"/>
</dbReference>
<dbReference type="SUPFAM" id="SSF81296">
    <property type="entry name" value="E set domains"/>
    <property type="match status" value="1"/>
</dbReference>
<dbReference type="Proteomes" id="UP001310594">
    <property type="component" value="Unassembled WGS sequence"/>
</dbReference>
<evidence type="ECO:0000313" key="4">
    <source>
        <dbReference type="Proteomes" id="UP001310594"/>
    </source>
</evidence>
<evidence type="ECO:0000256" key="1">
    <source>
        <dbReference type="SAM" id="MobiDB-lite"/>
    </source>
</evidence>
<dbReference type="InterPro" id="IPR050357">
    <property type="entry name" value="Arrestin_domain-protein"/>
</dbReference>
<dbReference type="PANTHER" id="PTHR11188">
    <property type="entry name" value="ARRESTIN DOMAIN CONTAINING PROTEIN"/>
    <property type="match status" value="1"/>
</dbReference>
<dbReference type="GO" id="GO:0031625">
    <property type="term" value="F:ubiquitin protein ligase binding"/>
    <property type="evidence" value="ECO:0007669"/>
    <property type="project" value="TreeGrafter"/>
</dbReference>
<organism evidence="3 4">
    <name type="scientific">Elasticomyces elasticus</name>
    <dbReference type="NCBI Taxonomy" id="574655"/>
    <lineage>
        <taxon>Eukaryota</taxon>
        <taxon>Fungi</taxon>
        <taxon>Dikarya</taxon>
        <taxon>Ascomycota</taxon>
        <taxon>Pezizomycotina</taxon>
        <taxon>Dothideomycetes</taxon>
        <taxon>Dothideomycetidae</taxon>
        <taxon>Mycosphaerellales</taxon>
        <taxon>Teratosphaeriaceae</taxon>
        <taxon>Elasticomyces</taxon>
    </lineage>
</organism>
<dbReference type="GO" id="GO:0070086">
    <property type="term" value="P:ubiquitin-dependent endocytosis"/>
    <property type="evidence" value="ECO:0007669"/>
    <property type="project" value="TreeGrafter"/>
</dbReference>
<evidence type="ECO:0000259" key="2">
    <source>
        <dbReference type="Pfam" id="PF00339"/>
    </source>
</evidence>
<dbReference type="CDD" id="cd22952">
    <property type="entry name" value="ART10-like"/>
    <property type="match status" value="1"/>
</dbReference>
<dbReference type="InterPro" id="IPR011021">
    <property type="entry name" value="Arrestin-like_N"/>
</dbReference>
<dbReference type="GO" id="GO:0005829">
    <property type="term" value="C:cytosol"/>
    <property type="evidence" value="ECO:0007669"/>
    <property type="project" value="TreeGrafter"/>
</dbReference>
<proteinExistence type="predicted"/>
<dbReference type="PANTHER" id="PTHR11188:SF166">
    <property type="entry name" value="ARRESTIN (OR S-ANTIGEN), N-TERMINAL DOMAIN PROTEIN (AFU_ORTHOLOGUE AFUA_7G02050)"/>
    <property type="match status" value="1"/>
</dbReference>
<comment type="caution">
    <text evidence="3">The sequence shown here is derived from an EMBL/GenBank/DDBJ whole genome shotgun (WGS) entry which is preliminary data.</text>
</comment>
<reference evidence="3" key="1">
    <citation type="submission" date="2023-08" db="EMBL/GenBank/DDBJ databases">
        <title>Black Yeasts Isolated from many extreme environments.</title>
        <authorList>
            <person name="Coleine C."/>
            <person name="Stajich J.E."/>
            <person name="Selbmann L."/>
        </authorList>
    </citation>
    <scope>NUCLEOTIDE SEQUENCE</scope>
    <source>
        <strain evidence="3">CCFEE 5810</strain>
    </source>
</reference>
<feature type="compositionally biased region" description="Low complexity" evidence="1">
    <location>
        <begin position="467"/>
        <end position="486"/>
    </location>
</feature>
<feature type="region of interest" description="Disordered" evidence="1">
    <location>
        <begin position="437"/>
        <end position="521"/>
    </location>
</feature>
<dbReference type="InterPro" id="IPR014756">
    <property type="entry name" value="Ig_E-set"/>
</dbReference>
<name>A0AAN7WCI3_9PEZI</name>
<dbReference type="InterPro" id="IPR014752">
    <property type="entry name" value="Arrestin-like_C"/>
</dbReference>
<dbReference type="Gene3D" id="2.60.40.640">
    <property type="match status" value="1"/>
</dbReference>
<accession>A0AAN7WCI3</accession>
<dbReference type="GO" id="GO:0030674">
    <property type="term" value="F:protein-macromolecule adaptor activity"/>
    <property type="evidence" value="ECO:0007669"/>
    <property type="project" value="TreeGrafter"/>
</dbReference>
<feature type="domain" description="Arrestin-like N-terminal" evidence="2">
    <location>
        <begin position="7"/>
        <end position="184"/>
    </location>
</feature>
<dbReference type="Pfam" id="PF00339">
    <property type="entry name" value="Arrestin_N"/>
    <property type="match status" value="1"/>
</dbReference>
<sequence>MNAVVLLDQGGNVSYTNLDEITGKVVVRCTKSADVSSIAVKLEGESRTRLMSPNGPNGERPRPQLEYHKILYKVQTVFPPPDILEVKGSKASYTLPPGQHEYPFRFKVPFNNSCSNDRSQLAGGISITGSGLEVRQPPQRHVHKTLPPTLSGFPGEAEIRYYVKATVQRNSWYKENTRTETPFTFLPLEPPRRPITGSEVYARQNHAFTSFEDGEPVRLKMKGIFGRKREPAPVPGRSEPPVISIDARLPEPALLTCNQEIPLRIVVKKLSNSTDPIYLQSLQIALVGLTKIRAHLVHRTEANSWILVSKSNMGIVVGSPNDPSGTEVAIDDRIWRGQPLPNTVAPSFEACNISRTYQLDIRVGLSYSGPTAHSLKVRKTDIPRVPQVVALPMRLDLEILSGIKPSEALLEAVARGRATAGRVPPGKSAPIVDKLRTEGRMPNSGAGQAIPTPVDEAGPSRPPEPPAEAAGDVLPPSYSEAPPSYEDAIATDLPPIDAPRPNYAPPAAVEDDLLGRDEKRG</sequence>
<dbReference type="AlphaFoldDB" id="A0AAN7WCI3"/>
<gene>
    <name evidence="3" type="ORF">LTR97_008375</name>
</gene>
<dbReference type="GO" id="GO:0005886">
    <property type="term" value="C:plasma membrane"/>
    <property type="evidence" value="ECO:0007669"/>
    <property type="project" value="TreeGrafter"/>
</dbReference>
<protein>
    <recommendedName>
        <fullName evidence="2">Arrestin-like N-terminal domain-containing protein</fullName>
    </recommendedName>
</protein>
<evidence type="ECO:0000313" key="3">
    <source>
        <dbReference type="EMBL" id="KAK5695955.1"/>
    </source>
</evidence>